<keyword evidence="7" id="KW-1185">Reference proteome</keyword>
<keyword evidence="1" id="KW-0805">Transcription regulation</keyword>
<accession>A0A6M1LSH7</accession>
<evidence type="ECO:0000256" key="2">
    <source>
        <dbReference type="ARBA" id="ARBA00023125"/>
    </source>
</evidence>
<evidence type="ECO:0000256" key="1">
    <source>
        <dbReference type="ARBA" id="ARBA00023015"/>
    </source>
</evidence>
<comment type="caution">
    <text evidence="6">The sequence shown here is derived from an EMBL/GenBank/DDBJ whole genome shotgun (WGS) entry which is preliminary data.</text>
</comment>
<organism evidence="6 7">
    <name type="scientific">Falsiroseomonas algicola</name>
    <dbReference type="NCBI Taxonomy" id="2716930"/>
    <lineage>
        <taxon>Bacteria</taxon>
        <taxon>Pseudomonadati</taxon>
        <taxon>Pseudomonadota</taxon>
        <taxon>Alphaproteobacteria</taxon>
        <taxon>Acetobacterales</taxon>
        <taxon>Roseomonadaceae</taxon>
        <taxon>Falsiroseomonas</taxon>
    </lineage>
</organism>
<reference evidence="6 7" key="1">
    <citation type="submission" date="2020-03" db="EMBL/GenBank/DDBJ databases">
        <title>Roseomonas stagni sp. nov., isolated from pond water in Japan.</title>
        <authorList>
            <person name="Furuhata K."/>
            <person name="Miyamoto H."/>
            <person name="Goto K."/>
        </authorList>
    </citation>
    <scope>NUCLEOTIDE SEQUENCE [LARGE SCALE GENOMIC DNA]</scope>
    <source>
        <strain evidence="6 7">PeD5</strain>
    </source>
</reference>
<dbReference type="GO" id="GO:0045892">
    <property type="term" value="P:negative regulation of DNA-templated transcription"/>
    <property type="evidence" value="ECO:0007669"/>
    <property type="project" value="TreeGrafter"/>
</dbReference>
<dbReference type="SMART" id="SM00346">
    <property type="entry name" value="HTH_ICLR"/>
    <property type="match status" value="1"/>
</dbReference>
<evidence type="ECO:0000313" key="6">
    <source>
        <dbReference type="EMBL" id="NGM23406.1"/>
    </source>
</evidence>
<keyword evidence="3" id="KW-0804">Transcription</keyword>
<dbReference type="GO" id="GO:0003677">
    <property type="term" value="F:DNA binding"/>
    <property type="evidence" value="ECO:0007669"/>
    <property type="project" value="UniProtKB-KW"/>
</dbReference>
<evidence type="ECO:0000313" key="7">
    <source>
        <dbReference type="Proteomes" id="UP000475385"/>
    </source>
</evidence>
<dbReference type="Pfam" id="PF09339">
    <property type="entry name" value="HTH_IclR"/>
    <property type="match status" value="1"/>
</dbReference>
<dbReference type="InterPro" id="IPR050707">
    <property type="entry name" value="HTH_MetabolicPath_Reg"/>
</dbReference>
<dbReference type="PROSITE" id="PS51077">
    <property type="entry name" value="HTH_ICLR"/>
    <property type="match status" value="1"/>
</dbReference>
<dbReference type="Pfam" id="PF01614">
    <property type="entry name" value="IclR_C"/>
    <property type="match status" value="1"/>
</dbReference>
<dbReference type="EMBL" id="JAAIKB010000015">
    <property type="protein sequence ID" value="NGM23406.1"/>
    <property type="molecule type" value="Genomic_DNA"/>
</dbReference>
<dbReference type="PANTHER" id="PTHR30136:SF23">
    <property type="entry name" value="DNA-BINDING TRANSCRIPTIONAL ACTIVATOR MHPR"/>
    <property type="match status" value="1"/>
</dbReference>
<dbReference type="Gene3D" id="3.30.450.40">
    <property type="match status" value="1"/>
</dbReference>
<protein>
    <submittedName>
        <fullName evidence="6">Helix-turn-helix domain-containing protein</fullName>
    </submittedName>
</protein>
<dbReference type="InterPro" id="IPR036388">
    <property type="entry name" value="WH-like_DNA-bd_sf"/>
</dbReference>
<dbReference type="SUPFAM" id="SSF55781">
    <property type="entry name" value="GAF domain-like"/>
    <property type="match status" value="1"/>
</dbReference>
<dbReference type="PROSITE" id="PS51078">
    <property type="entry name" value="ICLR_ED"/>
    <property type="match status" value="1"/>
</dbReference>
<dbReference type="InterPro" id="IPR005471">
    <property type="entry name" value="Tscrpt_reg_IclR_N"/>
</dbReference>
<sequence>MGTPAKPIRAFARGLDLLAALNRHGGATALTLARETGIPRATVYRLIETLEREGYVARSPSDERWVLRLKVRGLSDGFEDEEWISAVAAPALYRLTARIGWPCDLCTLEGTAMVIRETTHRVARFSIDRGMIGRALPVLPSSVGQAWLAFSGRAERETLIGLLAASDRAEDAPARRGASLARSLALVRRRGYALRPGGTAPWRHTGSLALPVRHHGVVLGCVNTVWMARAVSTEEGVRQCLEPLRGVVAEIEAALEKTPPPA</sequence>
<gene>
    <name evidence="6" type="ORF">G3576_25560</name>
</gene>
<evidence type="ECO:0000256" key="3">
    <source>
        <dbReference type="ARBA" id="ARBA00023163"/>
    </source>
</evidence>
<proteinExistence type="predicted"/>
<dbReference type="RefSeq" id="WP_164697329.1">
    <property type="nucleotide sequence ID" value="NZ_JAAIKB010000015.1"/>
</dbReference>
<dbReference type="InterPro" id="IPR036390">
    <property type="entry name" value="WH_DNA-bd_sf"/>
</dbReference>
<keyword evidence="2" id="KW-0238">DNA-binding</keyword>
<name>A0A6M1LSH7_9PROT</name>
<dbReference type="InterPro" id="IPR014757">
    <property type="entry name" value="Tscrpt_reg_IclR_C"/>
</dbReference>
<dbReference type="SUPFAM" id="SSF46785">
    <property type="entry name" value="Winged helix' DNA-binding domain"/>
    <property type="match status" value="1"/>
</dbReference>
<feature type="domain" description="IclR-ED" evidence="5">
    <location>
        <begin position="70"/>
        <end position="257"/>
    </location>
</feature>
<dbReference type="Proteomes" id="UP000475385">
    <property type="component" value="Unassembled WGS sequence"/>
</dbReference>
<feature type="domain" description="HTH iclR-type" evidence="4">
    <location>
        <begin position="8"/>
        <end position="69"/>
    </location>
</feature>
<dbReference type="AlphaFoldDB" id="A0A6M1LSH7"/>
<dbReference type="Gene3D" id="1.10.10.10">
    <property type="entry name" value="Winged helix-like DNA-binding domain superfamily/Winged helix DNA-binding domain"/>
    <property type="match status" value="1"/>
</dbReference>
<evidence type="ECO:0000259" key="5">
    <source>
        <dbReference type="PROSITE" id="PS51078"/>
    </source>
</evidence>
<evidence type="ECO:0000259" key="4">
    <source>
        <dbReference type="PROSITE" id="PS51077"/>
    </source>
</evidence>
<dbReference type="PANTHER" id="PTHR30136">
    <property type="entry name" value="HELIX-TURN-HELIX TRANSCRIPTIONAL REGULATOR, ICLR FAMILY"/>
    <property type="match status" value="1"/>
</dbReference>
<dbReference type="GO" id="GO:0003700">
    <property type="term" value="F:DNA-binding transcription factor activity"/>
    <property type="evidence" value="ECO:0007669"/>
    <property type="project" value="TreeGrafter"/>
</dbReference>
<dbReference type="InterPro" id="IPR029016">
    <property type="entry name" value="GAF-like_dom_sf"/>
</dbReference>